<dbReference type="InterPro" id="IPR036266">
    <property type="entry name" value="SecA_Wing/Scaffold_sf"/>
</dbReference>
<comment type="function">
    <text evidence="12">Part of the Sec protein translocase complex. Interacts with the SecYEG preprotein conducting channel. Has a central role in coupling the hydrolysis of ATP to the transfer of proteins into and across the cell membrane, serving as an ATP-driven molecular motor driving the stepwise translocation of polypeptide chains across the membrane.</text>
</comment>
<feature type="binding site" evidence="12">
    <location>
        <position position="85"/>
    </location>
    <ligand>
        <name>ATP</name>
        <dbReference type="ChEBI" id="CHEBI:30616"/>
    </ligand>
</feature>
<dbReference type="GO" id="GO:0008564">
    <property type="term" value="F:protein-exporting ATPase activity"/>
    <property type="evidence" value="ECO:0007669"/>
    <property type="project" value="UniProtKB-EC"/>
</dbReference>
<feature type="domain" description="SecA family profile" evidence="15">
    <location>
        <begin position="3"/>
        <end position="577"/>
    </location>
</feature>
<dbReference type="PROSITE" id="PS51196">
    <property type="entry name" value="SECA_MOTOR_DEAD"/>
    <property type="match status" value="1"/>
</dbReference>
<evidence type="ECO:0000313" key="17">
    <source>
        <dbReference type="Proteomes" id="UP000342249"/>
    </source>
</evidence>
<dbReference type="PROSITE" id="PS51192">
    <property type="entry name" value="HELICASE_ATP_BIND_1"/>
    <property type="match status" value="1"/>
</dbReference>
<feature type="binding site" evidence="12">
    <location>
        <begin position="103"/>
        <end position="107"/>
    </location>
    <ligand>
        <name>ATP</name>
        <dbReference type="ChEBI" id="CHEBI:30616"/>
    </ligand>
</feature>
<dbReference type="HAMAP" id="MF_01382">
    <property type="entry name" value="SecA"/>
    <property type="match status" value="1"/>
</dbReference>
<dbReference type="InterPro" id="IPR001650">
    <property type="entry name" value="Helicase_C-like"/>
</dbReference>
<dbReference type="PRINTS" id="PR00906">
    <property type="entry name" value="SECA"/>
</dbReference>
<dbReference type="GO" id="GO:0005524">
    <property type="term" value="F:ATP binding"/>
    <property type="evidence" value="ECO:0007669"/>
    <property type="project" value="UniProtKB-UniRule"/>
</dbReference>
<dbReference type="GO" id="GO:0006605">
    <property type="term" value="P:protein targeting"/>
    <property type="evidence" value="ECO:0007669"/>
    <property type="project" value="UniProtKB-UniRule"/>
</dbReference>
<dbReference type="SUPFAM" id="SSF52540">
    <property type="entry name" value="P-loop containing nucleoside triphosphate hydrolases"/>
    <property type="match status" value="2"/>
</dbReference>
<dbReference type="FunFam" id="3.40.50.300:FF:000429">
    <property type="entry name" value="Preprotein translocase subunit SecA"/>
    <property type="match status" value="1"/>
</dbReference>
<keyword evidence="3 12" id="KW-0813">Transport</keyword>
<evidence type="ECO:0000259" key="13">
    <source>
        <dbReference type="PROSITE" id="PS51192"/>
    </source>
</evidence>
<comment type="caution">
    <text evidence="16">The sequence shown here is derived from an EMBL/GenBank/DDBJ whole genome shotgun (WGS) entry which is preliminary data.</text>
</comment>
<dbReference type="InterPro" id="IPR014001">
    <property type="entry name" value="Helicase_ATP-bd"/>
</dbReference>
<dbReference type="InterPro" id="IPR011115">
    <property type="entry name" value="SecA_DEAD"/>
</dbReference>
<feature type="binding site" evidence="12">
    <location>
        <position position="492"/>
    </location>
    <ligand>
        <name>ATP</name>
        <dbReference type="ChEBI" id="CHEBI:30616"/>
    </ligand>
</feature>
<dbReference type="Pfam" id="PF21090">
    <property type="entry name" value="P-loop_SecA"/>
    <property type="match status" value="2"/>
</dbReference>
<evidence type="ECO:0000259" key="14">
    <source>
        <dbReference type="PROSITE" id="PS51194"/>
    </source>
</evidence>
<evidence type="ECO:0000256" key="4">
    <source>
        <dbReference type="ARBA" id="ARBA00022475"/>
    </source>
</evidence>
<organism evidence="16 17">
    <name type="scientific">Clostridium estertheticum</name>
    <dbReference type="NCBI Taxonomy" id="238834"/>
    <lineage>
        <taxon>Bacteria</taxon>
        <taxon>Bacillati</taxon>
        <taxon>Bacillota</taxon>
        <taxon>Clostridia</taxon>
        <taxon>Eubacteriales</taxon>
        <taxon>Clostridiaceae</taxon>
        <taxon>Clostridium</taxon>
    </lineage>
</organism>
<dbReference type="AlphaFoldDB" id="A0A5N7IUS3"/>
<dbReference type="InterPro" id="IPR011130">
    <property type="entry name" value="SecA_preprotein_X-link_dom"/>
</dbReference>
<dbReference type="SUPFAM" id="SSF81767">
    <property type="entry name" value="Pre-protein crosslinking domain of SecA"/>
    <property type="match status" value="1"/>
</dbReference>
<dbReference type="Pfam" id="PF07517">
    <property type="entry name" value="SecA_DEAD"/>
    <property type="match status" value="1"/>
</dbReference>
<dbReference type="GO" id="GO:0005829">
    <property type="term" value="C:cytosol"/>
    <property type="evidence" value="ECO:0007669"/>
    <property type="project" value="TreeGrafter"/>
</dbReference>
<evidence type="ECO:0000256" key="1">
    <source>
        <dbReference type="ARBA" id="ARBA00004170"/>
    </source>
</evidence>
<evidence type="ECO:0000313" key="16">
    <source>
        <dbReference type="EMBL" id="MPQ64848.1"/>
    </source>
</evidence>
<dbReference type="GO" id="GO:0031522">
    <property type="term" value="C:cell envelope Sec protein transport complex"/>
    <property type="evidence" value="ECO:0007669"/>
    <property type="project" value="TreeGrafter"/>
</dbReference>
<dbReference type="PROSITE" id="PS01312">
    <property type="entry name" value="SECA"/>
    <property type="match status" value="1"/>
</dbReference>
<dbReference type="SMART" id="SM00958">
    <property type="entry name" value="SecA_PP_bind"/>
    <property type="match status" value="1"/>
</dbReference>
<dbReference type="CDD" id="cd18803">
    <property type="entry name" value="SF2_C_secA"/>
    <property type="match status" value="1"/>
</dbReference>
<dbReference type="InterPro" id="IPR011116">
    <property type="entry name" value="SecA_Wing/Scaffold"/>
</dbReference>
<evidence type="ECO:0000256" key="12">
    <source>
        <dbReference type="HAMAP-Rule" id="MF_01382"/>
    </source>
</evidence>
<evidence type="ECO:0000256" key="5">
    <source>
        <dbReference type="ARBA" id="ARBA00022490"/>
    </source>
</evidence>
<dbReference type="Pfam" id="PF01043">
    <property type="entry name" value="SecA_PP_bind"/>
    <property type="match status" value="1"/>
</dbReference>
<keyword evidence="7 12" id="KW-0067">ATP-binding</keyword>
<keyword evidence="4 12" id="KW-1003">Cell membrane</keyword>
<keyword evidence="8 12" id="KW-0653">Protein transport</keyword>
<dbReference type="GO" id="GO:0017038">
    <property type="term" value="P:protein import"/>
    <property type="evidence" value="ECO:0007669"/>
    <property type="project" value="InterPro"/>
</dbReference>
<protein>
    <recommendedName>
        <fullName evidence="12">Protein translocase subunit SecA</fullName>
        <ecNumber evidence="12">7.4.2.8</ecNumber>
    </recommendedName>
</protein>
<evidence type="ECO:0000256" key="2">
    <source>
        <dbReference type="ARBA" id="ARBA00007650"/>
    </source>
</evidence>
<keyword evidence="11 12" id="KW-0472">Membrane</keyword>
<dbReference type="InterPro" id="IPR000185">
    <property type="entry name" value="SecA"/>
</dbReference>
<comment type="similarity">
    <text evidence="2 12">Belongs to the SecA family.</text>
</comment>
<dbReference type="EMBL" id="SPSF01000056">
    <property type="protein sequence ID" value="MPQ64848.1"/>
    <property type="molecule type" value="Genomic_DNA"/>
</dbReference>
<dbReference type="PROSITE" id="PS51194">
    <property type="entry name" value="HELICASE_CTER"/>
    <property type="match status" value="1"/>
</dbReference>
<comment type="catalytic activity">
    <reaction evidence="12">
        <text>ATP + H2O + cellular proteinSide 1 = ADP + phosphate + cellular proteinSide 2.</text>
        <dbReference type="EC" id="7.4.2.8"/>
    </reaction>
</comment>
<evidence type="ECO:0000256" key="9">
    <source>
        <dbReference type="ARBA" id="ARBA00022967"/>
    </source>
</evidence>
<dbReference type="Proteomes" id="UP000342249">
    <property type="component" value="Unassembled WGS sequence"/>
</dbReference>
<dbReference type="GO" id="GO:0065002">
    <property type="term" value="P:intracellular protein transmembrane transport"/>
    <property type="evidence" value="ECO:0007669"/>
    <property type="project" value="UniProtKB-UniRule"/>
</dbReference>
<dbReference type="EC" id="7.4.2.8" evidence="12"/>
<dbReference type="Pfam" id="PF07516">
    <property type="entry name" value="SecA_SW"/>
    <property type="match status" value="1"/>
</dbReference>
<dbReference type="RefSeq" id="WP_152753993.1">
    <property type="nucleotide sequence ID" value="NZ_SPSE01000054.1"/>
</dbReference>
<proteinExistence type="inferred from homology"/>
<dbReference type="GO" id="GO:0005886">
    <property type="term" value="C:plasma membrane"/>
    <property type="evidence" value="ECO:0007669"/>
    <property type="project" value="UniProtKB-SubCell"/>
</dbReference>
<accession>A0A5N7IUS3</accession>
<dbReference type="Gene3D" id="1.10.3060.10">
    <property type="entry name" value="Helical scaffold and wing domains of SecA"/>
    <property type="match status" value="2"/>
</dbReference>
<dbReference type="GO" id="GO:0043952">
    <property type="term" value="P:protein transport by the Sec complex"/>
    <property type="evidence" value="ECO:0007669"/>
    <property type="project" value="TreeGrafter"/>
</dbReference>
<dbReference type="InterPro" id="IPR020937">
    <property type="entry name" value="SecA_CS"/>
</dbReference>
<comment type="subunit">
    <text evidence="12">Monomer and homodimer. Part of the essential Sec protein translocation apparatus which comprises SecA, SecYEG and auxiliary proteins SecDF. Other proteins may also be involved.</text>
</comment>
<keyword evidence="10 12" id="KW-0811">Translocation</keyword>
<dbReference type="InterPro" id="IPR036670">
    <property type="entry name" value="SecA_X-link_sf"/>
</dbReference>
<sequence>MAKSMLKKIEDLSSKAEYNDYKKITYDINHIKFDSLNKEKLLYKSIELKMKVSQGVCIDEIMIQAYALVKEAIRIALGFEAYDEQIIAGIAMHRGRLIEMQTGEGKTIAAVFPAYLNALSGLGCHILTFNDYLAARDAVWMGPIYEMLGLTVGFVQDNMKTQDKQKAYLCDVTYITAKVAGFDYLRDSICYEKSECIQRPFNFVIVDEADSIIIDEAKIPLVIAAGGYQNDNTLSSTMDIIKGLKPKIHYDKDEYERNAFLTETGLNVVEAQLCCDNLYSDENIKLLNEVHNTLYAEVILKKDIDYIVRDNKIEMVDEFTGRIAENRHWPDQIQEALEAKEKLEFKSKGRIMNQITLQSFIMLYKKVAGMTATAMDSAEEIIEFYGLEVFVIPSHVPCNRIDYPDVIFTHKEAKYKALINEITSIHATGQPILIGNSSVLESDYLALKLKKLGIECQVLNAKNDELEAEIIEQAGVIGAVTVSTNMAGRGADIKLGGTKCESRDKIIALGGLYVIGTNRYESKRIDKQLKGRAGRQGDVGMFRFFISLEDDLIKKYGIDKIIPAYIRPKNQEEPIDDPRIARKIEQVQRIIQGQNSDLRRALWKYSLLLESHRLQVYHRRLEILEDIDPLNVLENENQKLYEKLNTLFGEKCINKLEKQVALYNIDESFANYLAEIVIIQEGINLNIIGGKNPLRVLQRETNLCFNSLQQDILENILMDFTNMELSESGILSLRERIEPPTSTWTYLVKDNAIMDSLSSILTGSLGGGSVRIATFAGAPIVSIIGFIKKNSISIKNKFKFK</sequence>
<keyword evidence="9 12" id="KW-1278">Translocase</keyword>
<evidence type="ECO:0000256" key="10">
    <source>
        <dbReference type="ARBA" id="ARBA00023010"/>
    </source>
</evidence>
<name>A0A5N7IUS3_9CLOT</name>
<evidence type="ECO:0000256" key="7">
    <source>
        <dbReference type="ARBA" id="ARBA00022840"/>
    </source>
</evidence>
<feature type="domain" description="Helicase C-terminal" evidence="14">
    <location>
        <begin position="414"/>
        <end position="581"/>
    </location>
</feature>
<feature type="domain" description="Helicase ATP-binding" evidence="13">
    <location>
        <begin position="87"/>
        <end position="247"/>
    </location>
</feature>
<evidence type="ECO:0000256" key="3">
    <source>
        <dbReference type="ARBA" id="ARBA00022448"/>
    </source>
</evidence>
<dbReference type="SUPFAM" id="SSF81886">
    <property type="entry name" value="Helical scaffold and wing domains of SecA"/>
    <property type="match status" value="1"/>
</dbReference>
<gene>
    <name evidence="12" type="primary">secA</name>
    <name evidence="16" type="ORF">E4V82_22525</name>
</gene>
<dbReference type="PANTHER" id="PTHR30612">
    <property type="entry name" value="SECA INNER MEMBRANE COMPONENT OF SEC PROTEIN SECRETION SYSTEM"/>
    <property type="match status" value="1"/>
</dbReference>
<keyword evidence="6 12" id="KW-0547">Nucleotide-binding</keyword>
<evidence type="ECO:0000259" key="15">
    <source>
        <dbReference type="PROSITE" id="PS51196"/>
    </source>
</evidence>
<comment type="subcellular location">
    <subcellularLocation>
        <location evidence="12">Cell membrane</location>
        <topology evidence="12">Peripheral membrane protein</topology>
        <orientation evidence="12">Cytoplasmic side</orientation>
    </subcellularLocation>
    <subcellularLocation>
        <location evidence="12">Cytoplasm</location>
    </subcellularLocation>
    <subcellularLocation>
        <location evidence="1">Membrane</location>
        <topology evidence="1">Peripheral membrane protein</topology>
    </subcellularLocation>
    <text evidence="12">Distribution is 50-50.</text>
</comment>
<dbReference type="InterPro" id="IPR027417">
    <property type="entry name" value="P-loop_NTPase"/>
</dbReference>
<evidence type="ECO:0000256" key="11">
    <source>
        <dbReference type="ARBA" id="ARBA00023136"/>
    </source>
</evidence>
<dbReference type="Gene3D" id="3.90.1440.10">
    <property type="entry name" value="SecA, preprotein cross-linking domain"/>
    <property type="match status" value="1"/>
</dbReference>
<dbReference type="SMART" id="SM00957">
    <property type="entry name" value="SecA_DEAD"/>
    <property type="match status" value="1"/>
</dbReference>
<dbReference type="Gene3D" id="3.40.50.300">
    <property type="entry name" value="P-loop containing nucleotide triphosphate hydrolases"/>
    <property type="match status" value="3"/>
</dbReference>
<dbReference type="InterPro" id="IPR014018">
    <property type="entry name" value="SecA_motor_DEAD"/>
</dbReference>
<dbReference type="InterPro" id="IPR044722">
    <property type="entry name" value="SecA_SF2_C"/>
</dbReference>
<dbReference type="CDD" id="cd17928">
    <property type="entry name" value="DEXDc_SecA"/>
    <property type="match status" value="1"/>
</dbReference>
<evidence type="ECO:0000256" key="8">
    <source>
        <dbReference type="ARBA" id="ARBA00022927"/>
    </source>
</evidence>
<keyword evidence="5 12" id="KW-0963">Cytoplasm</keyword>
<evidence type="ECO:0000256" key="6">
    <source>
        <dbReference type="ARBA" id="ARBA00022741"/>
    </source>
</evidence>
<dbReference type="PANTHER" id="PTHR30612:SF0">
    <property type="entry name" value="CHLOROPLAST PROTEIN-TRANSPORTING ATPASE"/>
    <property type="match status" value="1"/>
</dbReference>
<reference evidence="16 17" key="1">
    <citation type="journal article" date="2019" name="Lett. Appl. Microbiol.">
        <title>A case of 'blown pack' spoilage of vacuum-packaged pork likely associated with Clostridium estertheticum in Canada.</title>
        <authorList>
            <person name="Zhang P."/>
            <person name="Ward P."/>
            <person name="McMullen L.M."/>
            <person name="Yang X."/>
        </authorList>
    </citation>
    <scope>NUCLEOTIDE SEQUENCE [LARGE SCALE GENOMIC DNA]</scope>
    <source>
        <strain evidence="16 17">MA19</strain>
    </source>
</reference>